<evidence type="ECO:0000256" key="7">
    <source>
        <dbReference type="ARBA" id="ARBA00023157"/>
    </source>
</evidence>
<evidence type="ECO:0000256" key="1">
    <source>
        <dbReference type="ARBA" id="ARBA00002494"/>
    </source>
</evidence>
<dbReference type="PROSITE" id="PS51318">
    <property type="entry name" value="TAT"/>
    <property type="match status" value="1"/>
</dbReference>
<sequence>MTTSESLPPTAAPGRRTVVAAVGAAGLAVALTACGSSDDDSASSGSNTQAGANTTGGTTGDTGASASTGSGGGTALAKTADIPEGGGKIFKDQAVVVTQPASGTFKAFSTKCPHAGCAVSSIANGAIVCPCHGSQFSVEDGSVKKGPATTGLTAEKVTVSGDSITLS</sequence>
<feature type="compositionally biased region" description="Low complexity" evidence="10">
    <location>
        <begin position="35"/>
        <end position="68"/>
    </location>
</feature>
<dbReference type="PANTHER" id="PTHR10134">
    <property type="entry name" value="CYTOCHROME B-C1 COMPLEX SUBUNIT RIESKE, MITOCHONDRIAL"/>
    <property type="match status" value="1"/>
</dbReference>
<dbReference type="RefSeq" id="WP_272178769.1">
    <property type="nucleotide sequence ID" value="NZ_JAQOSK010000025.1"/>
</dbReference>
<keyword evidence="4" id="KW-0479">Metal-binding</keyword>
<dbReference type="PROSITE" id="PS51296">
    <property type="entry name" value="RIESKE"/>
    <property type="match status" value="1"/>
</dbReference>
<dbReference type="Pfam" id="PF00355">
    <property type="entry name" value="Rieske"/>
    <property type="match status" value="1"/>
</dbReference>
<evidence type="ECO:0000259" key="11">
    <source>
        <dbReference type="PROSITE" id="PS51296"/>
    </source>
</evidence>
<keyword evidence="3" id="KW-0001">2Fe-2S</keyword>
<dbReference type="InterPro" id="IPR017941">
    <property type="entry name" value="Rieske_2Fe-2S"/>
</dbReference>
<dbReference type="Gene3D" id="2.102.10.10">
    <property type="entry name" value="Rieske [2Fe-2S] iron-sulphur domain"/>
    <property type="match status" value="1"/>
</dbReference>
<dbReference type="EMBL" id="JAQOSK010000025">
    <property type="protein sequence ID" value="MDC2960708.1"/>
    <property type="molecule type" value="Genomic_DNA"/>
</dbReference>
<proteinExistence type="predicted"/>
<evidence type="ECO:0000313" key="13">
    <source>
        <dbReference type="Proteomes" id="UP001221328"/>
    </source>
</evidence>
<dbReference type="InterPro" id="IPR005805">
    <property type="entry name" value="Rieske_Fe-S_prot_C"/>
</dbReference>
<dbReference type="Proteomes" id="UP001221328">
    <property type="component" value="Unassembled WGS sequence"/>
</dbReference>
<evidence type="ECO:0000256" key="4">
    <source>
        <dbReference type="ARBA" id="ARBA00022723"/>
    </source>
</evidence>
<name>A0ABT5G7I8_9ACTN</name>
<evidence type="ECO:0000256" key="8">
    <source>
        <dbReference type="ARBA" id="ARBA00029586"/>
    </source>
</evidence>
<keyword evidence="13" id="KW-1185">Reference proteome</keyword>
<reference evidence="12 13" key="1">
    <citation type="journal article" date="2015" name="Int. J. Syst. Evol. Microbiol.">
        <title>Streptomyces gilvifuscus sp. nov., an actinomycete that produces antibacterial compounds isolated from soil.</title>
        <authorList>
            <person name="Nguyen T.M."/>
            <person name="Kim J."/>
        </authorList>
    </citation>
    <scope>NUCLEOTIDE SEQUENCE [LARGE SCALE GENOMIC DNA]</scope>
    <source>
        <strain evidence="12 13">T113</strain>
    </source>
</reference>
<dbReference type="CDD" id="cd03467">
    <property type="entry name" value="Rieske"/>
    <property type="match status" value="1"/>
</dbReference>
<protein>
    <recommendedName>
        <fullName evidence="2">Cytochrome bc1 complex Rieske iron-sulfur subunit</fullName>
    </recommendedName>
    <alternativeName>
        <fullName evidence="8">Cytochrome bc1 reductase complex subunit QcrA</fullName>
    </alternativeName>
</protein>
<feature type="region of interest" description="Disordered" evidence="10">
    <location>
        <begin position="35"/>
        <end position="79"/>
    </location>
</feature>
<comment type="cofactor">
    <cofactor evidence="9">
        <name>[2Fe-2S] cluster</name>
        <dbReference type="ChEBI" id="CHEBI:190135"/>
    </cofactor>
</comment>
<evidence type="ECO:0000256" key="10">
    <source>
        <dbReference type="SAM" id="MobiDB-lite"/>
    </source>
</evidence>
<keyword evidence="5" id="KW-0408">Iron</keyword>
<dbReference type="InterPro" id="IPR036922">
    <property type="entry name" value="Rieske_2Fe-2S_sf"/>
</dbReference>
<evidence type="ECO:0000256" key="2">
    <source>
        <dbReference type="ARBA" id="ARBA00015816"/>
    </source>
</evidence>
<feature type="domain" description="Rieske" evidence="11">
    <location>
        <begin position="74"/>
        <end position="166"/>
    </location>
</feature>
<dbReference type="InterPro" id="IPR006311">
    <property type="entry name" value="TAT_signal"/>
</dbReference>
<evidence type="ECO:0000256" key="6">
    <source>
        <dbReference type="ARBA" id="ARBA00023014"/>
    </source>
</evidence>
<evidence type="ECO:0000256" key="5">
    <source>
        <dbReference type="ARBA" id="ARBA00023004"/>
    </source>
</evidence>
<accession>A0ABT5G7I8</accession>
<organism evidence="12 13">
    <name type="scientific">Streptomyces gilvifuscus</name>
    <dbReference type="NCBI Taxonomy" id="1550617"/>
    <lineage>
        <taxon>Bacteria</taxon>
        <taxon>Bacillati</taxon>
        <taxon>Actinomycetota</taxon>
        <taxon>Actinomycetes</taxon>
        <taxon>Kitasatosporales</taxon>
        <taxon>Streptomycetaceae</taxon>
        <taxon>Streptomyces</taxon>
    </lineage>
</organism>
<dbReference type="PRINTS" id="PR00162">
    <property type="entry name" value="RIESKE"/>
</dbReference>
<comment type="function">
    <text evidence="1">Iron-sulfur subunit of the cytochrome bc1 complex, an essential component of the respiratory electron transport chain required for ATP synthesis. The bc1 complex catalyzes the oxidation of menaquinol and the reduction of cytochrome c in the respiratory chain. The bc1 complex operates through a Q-cycle mechanism that couples electron transfer to generation of the proton gradient that drives ATP synthesis.</text>
</comment>
<dbReference type="InterPro" id="IPR014349">
    <property type="entry name" value="Rieske_Fe-S_prot"/>
</dbReference>
<comment type="caution">
    <text evidence="12">The sequence shown here is derived from an EMBL/GenBank/DDBJ whole genome shotgun (WGS) entry which is preliminary data.</text>
</comment>
<dbReference type="SUPFAM" id="SSF50022">
    <property type="entry name" value="ISP domain"/>
    <property type="match status" value="1"/>
</dbReference>
<keyword evidence="7" id="KW-1015">Disulfide bond</keyword>
<keyword evidence="6" id="KW-0411">Iron-sulfur</keyword>
<evidence type="ECO:0000313" key="12">
    <source>
        <dbReference type="EMBL" id="MDC2960708.1"/>
    </source>
</evidence>
<evidence type="ECO:0000256" key="9">
    <source>
        <dbReference type="ARBA" id="ARBA00034078"/>
    </source>
</evidence>
<evidence type="ECO:0000256" key="3">
    <source>
        <dbReference type="ARBA" id="ARBA00022714"/>
    </source>
</evidence>
<gene>
    <name evidence="12" type="ORF">PO587_40420</name>
</gene>